<organism evidence="2 3">
    <name type="scientific">Brachionus plicatilis</name>
    <name type="common">Marine rotifer</name>
    <name type="synonym">Brachionus muelleri</name>
    <dbReference type="NCBI Taxonomy" id="10195"/>
    <lineage>
        <taxon>Eukaryota</taxon>
        <taxon>Metazoa</taxon>
        <taxon>Spiralia</taxon>
        <taxon>Gnathifera</taxon>
        <taxon>Rotifera</taxon>
        <taxon>Eurotatoria</taxon>
        <taxon>Monogononta</taxon>
        <taxon>Pseudotrocha</taxon>
        <taxon>Ploima</taxon>
        <taxon>Brachionidae</taxon>
        <taxon>Brachionus</taxon>
    </lineage>
</organism>
<keyword evidence="2" id="KW-0808">Transferase</keyword>
<keyword evidence="1" id="KW-1133">Transmembrane helix</keyword>
<sequence>MSSGEVTLTIKIIFSYCYSIYIVLVYLDKKLRCPLPPSGKKNFKRKLVDRFKRYLFSNKKSSPHIKTELMKLIKNSLELIDMEMIGLKSFQINTFNSSESNRNVDLFNQECSIDADYETIINQNGLTYEQLQTIIEDLLHNRMAIAKLQKTKLKPFLLAS</sequence>
<reference evidence="2 3" key="1">
    <citation type="journal article" date="2018" name="Sci. Rep.">
        <title>Genomic signatures of local adaptation to the degree of environmental predictability in rotifers.</title>
        <authorList>
            <person name="Franch-Gras L."/>
            <person name="Hahn C."/>
            <person name="Garcia-Roger E.M."/>
            <person name="Carmona M.J."/>
            <person name="Serra M."/>
            <person name="Gomez A."/>
        </authorList>
    </citation>
    <scope>NUCLEOTIDE SEQUENCE [LARGE SCALE GENOMIC DNA]</scope>
    <source>
        <strain evidence="2">HYR1</strain>
    </source>
</reference>
<keyword evidence="1" id="KW-0812">Transmembrane</keyword>
<gene>
    <name evidence="2" type="ORF">BpHYR1_013769</name>
</gene>
<dbReference type="Proteomes" id="UP000276133">
    <property type="component" value="Unassembled WGS sequence"/>
</dbReference>
<keyword evidence="1" id="KW-0472">Membrane</keyword>
<evidence type="ECO:0000313" key="2">
    <source>
        <dbReference type="EMBL" id="RNA20587.1"/>
    </source>
</evidence>
<comment type="caution">
    <text evidence="2">The sequence shown here is derived from an EMBL/GenBank/DDBJ whole genome shotgun (WGS) entry which is preliminary data.</text>
</comment>
<evidence type="ECO:0000313" key="3">
    <source>
        <dbReference type="Proteomes" id="UP000276133"/>
    </source>
</evidence>
<proteinExistence type="predicted"/>
<dbReference type="EMBL" id="REGN01003816">
    <property type="protein sequence ID" value="RNA20587.1"/>
    <property type="molecule type" value="Genomic_DNA"/>
</dbReference>
<name>A0A3M7RAN4_BRAPC</name>
<dbReference type="AlphaFoldDB" id="A0A3M7RAN4"/>
<keyword evidence="3" id="KW-1185">Reference proteome</keyword>
<dbReference type="OrthoDB" id="248923at2759"/>
<evidence type="ECO:0000256" key="1">
    <source>
        <dbReference type="SAM" id="Phobius"/>
    </source>
</evidence>
<keyword evidence="2" id="KW-0418">Kinase</keyword>
<dbReference type="GO" id="GO:0016301">
    <property type="term" value="F:kinase activity"/>
    <property type="evidence" value="ECO:0007669"/>
    <property type="project" value="UniProtKB-KW"/>
</dbReference>
<accession>A0A3M7RAN4</accession>
<protein>
    <submittedName>
        <fullName evidence="2">Serine threonine-kinase Nek10-like</fullName>
    </submittedName>
</protein>
<feature type="transmembrane region" description="Helical" evidence="1">
    <location>
        <begin position="6"/>
        <end position="27"/>
    </location>
</feature>